<name>A0A2Z6E172_9GAMM</name>
<evidence type="ECO:0000313" key="5">
    <source>
        <dbReference type="EMBL" id="BBD78726.1"/>
    </source>
</evidence>
<keyword evidence="1" id="KW-0805">Transcription regulation</keyword>
<evidence type="ECO:0000256" key="1">
    <source>
        <dbReference type="ARBA" id="ARBA00023015"/>
    </source>
</evidence>
<evidence type="ECO:0000256" key="2">
    <source>
        <dbReference type="ARBA" id="ARBA00023125"/>
    </source>
</evidence>
<dbReference type="OrthoDB" id="5681588at2"/>
<dbReference type="CDD" id="cd06295">
    <property type="entry name" value="PBP1_CelR"/>
    <property type="match status" value="1"/>
</dbReference>
<dbReference type="PROSITE" id="PS00356">
    <property type="entry name" value="HTH_LACI_1"/>
    <property type="match status" value="1"/>
</dbReference>
<proteinExistence type="predicted"/>
<dbReference type="CDD" id="cd01392">
    <property type="entry name" value="HTH_LacI"/>
    <property type="match status" value="1"/>
</dbReference>
<dbReference type="PANTHER" id="PTHR30146:SF120">
    <property type="entry name" value="ALANINE RACEMASE"/>
    <property type="match status" value="1"/>
</dbReference>
<dbReference type="Gene3D" id="3.40.50.2300">
    <property type="match status" value="2"/>
</dbReference>
<accession>A0A2Z6E172</accession>
<dbReference type="PANTHER" id="PTHR30146">
    <property type="entry name" value="LACI-RELATED TRANSCRIPTIONAL REPRESSOR"/>
    <property type="match status" value="1"/>
</dbReference>
<evidence type="ECO:0000256" key="3">
    <source>
        <dbReference type="ARBA" id="ARBA00023163"/>
    </source>
</evidence>
<protein>
    <submittedName>
        <fullName evidence="5">Transcriptional regulator of maltose utilization, LacI family</fullName>
    </submittedName>
</protein>
<keyword evidence="6" id="KW-1185">Reference proteome</keyword>
<dbReference type="SUPFAM" id="SSF53822">
    <property type="entry name" value="Periplasmic binding protein-like I"/>
    <property type="match status" value="1"/>
</dbReference>
<dbReference type="InterPro" id="IPR010982">
    <property type="entry name" value="Lambda_DNA-bd_dom_sf"/>
</dbReference>
<dbReference type="Pfam" id="PF13377">
    <property type="entry name" value="Peripla_BP_3"/>
    <property type="match status" value="1"/>
</dbReference>
<dbReference type="RefSeq" id="WP_126535543.1">
    <property type="nucleotide sequence ID" value="NZ_AP018560.1"/>
</dbReference>
<gene>
    <name evidence="5" type="ORF">ALSL_0047</name>
</gene>
<dbReference type="Proteomes" id="UP000270530">
    <property type="component" value="Chromosome"/>
</dbReference>
<dbReference type="AlphaFoldDB" id="A0A2Z6E172"/>
<dbReference type="EMBL" id="AP018560">
    <property type="protein sequence ID" value="BBD78726.1"/>
    <property type="molecule type" value="Genomic_DNA"/>
</dbReference>
<feature type="domain" description="HTH lacI-type" evidence="4">
    <location>
        <begin position="11"/>
        <end position="65"/>
    </location>
</feature>
<dbReference type="InterPro" id="IPR000843">
    <property type="entry name" value="HTH_LacI"/>
</dbReference>
<organism evidence="5 6">
    <name type="scientific">Aerosticca soli</name>
    <dbReference type="NCBI Taxonomy" id="2010829"/>
    <lineage>
        <taxon>Bacteria</taxon>
        <taxon>Pseudomonadati</taxon>
        <taxon>Pseudomonadota</taxon>
        <taxon>Gammaproteobacteria</taxon>
        <taxon>Lysobacterales</taxon>
        <taxon>Rhodanobacteraceae</taxon>
        <taxon>Aerosticca</taxon>
    </lineage>
</organism>
<dbReference type="InterPro" id="IPR046335">
    <property type="entry name" value="LacI/GalR-like_sensor"/>
</dbReference>
<dbReference type="GO" id="GO:0003700">
    <property type="term" value="F:DNA-binding transcription factor activity"/>
    <property type="evidence" value="ECO:0007669"/>
    <property type="project" value="TreeGrafter"/>
</dbReference>
<keyword evidence="3" id="KW-0804">Transcription</keyword>
<dbReference type="KEGG" id="rbd:ALSL_0047"/>
<evidence type="ECO:0000313" key="6">
    <source>
        <dbReference type="Proteomes" id="UP000270530"/>
    </source>
</evidence>
<sequence>MNRKDKPPRRMQMADLARLAGVSSSTVSRALAGSPLVNEATRARIQALARQFDYTVNSVATHLRSGVPRTIAVVVPYEQATRQSFADPFLHGMVGSLADALTERGYEMLLARVDAERLEGAATLVAGGRAGGLILIGQWHQHATLNALAQRGIPLVVWGARMPGQRYSTVGGDNLLGGRLVGEHLLALGRRRMIFLGDTSLPEVALRHRGFCAALRAGGASAPARASVPFLAERGRAAMLALLDRHPDVDAVFASSDLLAMAAIGALRERGREVPGEVAVVGYDDVELAAHFSPPLTTVRQPIQSGGEALVERLLTILAGDSAPRAQLLETRLIERASTRSS</sequence>
<evidence type="ECO:0000259" key="4">
    <source>
        <dbReference type="PROSITE" id="PS50932"/>
    </source>
</evidence>
<dbReference type="SUPFAM" id="SSF47413">
    <property type="entry name" value="lambda repressor-like DNA-binding domains"/>
    <property type="match status" value="1"/>
</dbReference>
<reference evidence="6" key="1">
    <citation type="submission" date="2018-04" db="EMBL/GenBank/DDBJ databases">
        <authorList>
            <person name="Watanabe M."/>
            <person name="Kojima H."/>
        </authorList>
    </citation>
    <scope>NUCLEOTIDE SEQUENCE [LARGE SCALE GENOMIC DNA]</scope>
    <source>
        <strain evidence="6">Dysh456</strain>
    </source>
</reference>
<dbReference type="PROSITE" id="PS50932">
    <property type="entry name" value="HTH_LACI_2"/>
    <property type="match status" value="1"/>
</dbReference>
<dbReference type="GO" id="GO:0000976">
    <property type="term" value="F:transcription cis-regulatory region binding"/>
    <property type="evidence" value="ECO:0007669"/>
    <property type="project" value="TreeGrafter"/>
</dbReference>
<dbReference type="InterPro" id="IPR028082">
    <property type="entry name" value="Peripla_BP_I"/>
</dbReference>
<keyword evidence="2" id="KW-0238">DNA-binding</keyword>
<reference evidence="6" key="2">
    <citation type="submission" date="2018-06" db="EMBL/GenBank/DDBJ databases">
        <title>Genome sequence of Rhodanobacteraceae bacterium strain Dysh456.</title>
        <authorList>
            <person name="Fukui M."/>
        </authorList>
    </citation>
    <scope>NUCLEOTIDE SEQUENCE [LARGE SCALE GENOMIC DNA]</scope>
    <source>
        <strain evidence="6">Dysh456</strain>
    </source>
</reference>
<dbReference type="Gene3D" id="1.10.260.40">
    <property type="entry name" value="lambda repressor-like DNA-binding domains"/>
    <property type="match status" value="1"/>
</dbReference>
<dbReference type="SMART" id="SM00354">
    <property type="entry name" value="HTH_LACI"/>
    <property type="match status" value="1"/>
</dbReference>
<dbReference type="Pfam" id="PF00356">
    <property type="entry name" value="LacI"/>
    <property type="match status" value="1"/>
</dbReference>